<dbReference type="InterPro" id="IPR011044">
    <property type="entry name" value="Quino_amine_DH_bsu"/>
</dbReference>
<name>A0A7Y9UTX0_9ACTN</name>
<dbReference type="AlphaFoldDB" id="A0A7Y9UTX0"/>
<keyword evidence="2" id="KW-1185">Reference proteome</keyword>
<dbReference type="InterPro" id="IPR047697">
    <property type="entry name" value="AztD-like"/>
</dbReference>
<proteinExistence type="predicted"/>
<gene>
    <name evidence="1" type="ORF">BJ980_002307</name>
</gene>
<dbReference type="SUPFAM" id="SSF50969">
    <property type="entry name" value="YVTN repeat-like/Quinoprotein amine dehydrogenase"/>
    <property type="match status" value="1"/>
</dbReference>
<reference evidence="1 2" key="1">
    <citation type="submission" date="2020-07" db="EMBL/GenBank/DDBJ databases">
        <title>Sequencing the genomes of 1000 actinobacteria strains.</title>
        <authorList>
            <person name="Klenk H.-P."/>
        </authorList>
    </citation>
    <scope>NUCLEOTIDE SEQUENCE [LARGE SCALE GENOMIC DNA]</scope>
    <source>
        <strain evidence="1 2">DSM 23819</strain>
    </source>
</reference>
<dbReference type="InterPro" id="IPR015943">
    <property type="entry name" value="WD40/YVTN_repeat-like_dom_sf"/>
</dbReference>
<organism evidence="1 2">
    <name type="scientific">Nocardioides daedukensis</name>
    <dbReference type="NCBI Taxonomy" id="634462"/>
    <lineage>
        <taxon>Bacteria</taxon>
        <taxon>Bacillati</taxon>
        <taxon>Actinomycetota</taxon>
        <taxon>Actinomycetes</taxon>
        <taxon>Propionibacteriales</taxon>
        <taxon>Nocardioidaceae</taxon>
        <taxon>Nocardioides</taxon>
    </lineage>
</organism>
<accession>A0A7Y9UTX0</accession>
<dbReference type="RefSeq" id="WP_218855489.1">
    <property type="nucleotide sequence ID" value="NZ_JACCAA010000001.1"/>
</dbReference>
<dbReference type="EMBL" id="JACCAA010000001">
    <property type="protein sequence ID" value="NYG59384.1"/>
    <property type="molecule type" value="Genomic_DNA"/>
</dbReference>
<dbReference type="PROSITE" id="PS51257">
    <property type="entry name" value="PROKAR_LIPOPROTEIN"/>
    <property type="match status" value="1"/>
</dbReference>
<protein>
    <submittedName>
        <fullName evidence="1">Uncharacterized protein</fullName>
    </submittedName>
</protein>
<sequence>MRTIPITLAAFLLLTGCGQDTDDEAEPKKRPVTSTEVAAPEPRVAVTHDGGVIVLDAEKGTVLLEHELEGFTRINQAGDGRHAFLSTAKGWEALDLGAWTDAHSDHGHSFVTEPRMTGTVVPADEPGHVVAHGKRTVLYDDATGTYVAFDPHDLEDGDPELTTRRVEVAHHGVAVEREDGNLIHTVGTPDGGNGVRLVTPAGNELAATNECPGVHGEAFTADQVAVFGCEDGAVIVEGRTLTKVQSPDPYGRIGNQAGSEASPVLLGDYKTEKDAELERPTRISLIDTRTAKIRLVDLPASYTFRSLGRGPDGEGLVLGTDGRLRVIDVESGKVTDAIEVTRAWREPIDWQQPRPALHVQGGTAYVTEPATKQIHLVDLVTGKVRASHQLDVVPNEITATPTG</sequence>
<dbReference type="NCBIfam" id="NF038015">
    <property type="entry name" value="AztD"/>
    <property type="match status" value="1"/>
</dbReference>
<evidence type="ECO:0000313" key="1">
    <source>
        <dbReference type="EMBL" id="NYG59384.1"/>
    </source>
</evidence>
<evidence type="ECO:0000313" key="2">
    <source>
        <dbReference type="Proteomes" id="UP000540656"/>
    </source>
</evidence>
<dbReference type="Proteomes" id="UP000540656">
    <property type="component" value="Unassembled WGS sequence"/>
</dbReference>
<dbReference type="Gene3D" id="2.130.10.10">
    <property type="entry name" value="YVTN repeat-like/Quinoprotein amine dehydrogenase"/>
    <property type="match status" value="1"/>
</dbReference>
<comment type="caution">
    <text evidence="1">The sequence shown here is derived from an EMBL/GenBank/DDBJ whole genome shotgun (WGS) entry which is preliminary data.</text>
</comment>